<proteinExistence type="predicted"/>
<feature type="compositionally biased region" description="Acidic residues" evidence="2">
    <location>
        <begin position="7"/>
        <end position="16"/>
    </location>
</feature>
<feature type="compositionally biased region" description="Low complexity" evidence="2">
    <location>
        <begin position="42"/>
        <end position="55"/>
    </location>
</feature>
<dbReference type="Proteomes" id="UP001470230">
    <property type="component" value="Unassembled WGS sequence"/>
</dbReference>
<feature type="coiled-coil region" evidence="1">
    <location>
        <begin position="90"/>
        <end position="117"/>
    </location>
</feature>
<dbReference type="EMBL" id="JAPFFF010000006">
    <property type="protein sequence ID" value="KAK8888282.1"/>
    <property type="molecule type" value="Genomic_DNA"/>
</dbReference>
<accession>A0ABR2KBK5</accession>
<organism evidence="3 4">
    <name type="scientific">Tritrichomonas musculus</name>
    <dbReference type="NCBI Taxonomy" id="1915356"/>
    <lineage>
        <taxon>Eukaryota</taxon>
        <taxon>Metamonada</taxon>
        <taxon>Parabasalia</taxon>
        <taxon>Tritrichomonadida</taxon>
        <taxon>Tritrichomonadidae</taxon>
        <taxon>Tritrichomonas</taxon>
    </lineage>
</organism>
<gene>
    <name evidence="3" type="ORF">M9Y10_039348</name>
</gene>
<feature type="region of interest" description="Disordered" evidence="2">
    <location>
        <begin position="1"/>
        <end position="57"/>
    </location>
</feature>
<evidence type="ECO:0000256" key="2">
    <source>
        <dbReference type="SAM" id="MobiDB-lite"/>
    </source>
</evidence>
<evidence type="ECO:0000256" key="1">
    <source>
        <dbReference type="SAM" id="Coils"/>
    </source>
</evidence>
<evidence type="ECO:0000313" key="4">
    <source>
        <dbReference type="Proteomes" id="UP001470230"/>
    </source>
</evidence>
<keyword evidence="4" id="KW-1185">Reference proteome</keyword>
<sequence length="121" mass="14142">MEYQKDFEEEEEEFDEEPNRDHSLPSTVKMQILNYDDDTDSTESNSSISNLEASSQTMKSVSTSFNPLNYGSLPSSQKLEKIFQRLICQLDFLRRTANMMTNRMDILQKEIDELKTQNDIE</sequence>
<name>A0ABR2KBK5_9EUKA</name>
<keyword evidence="1" id="KW-0175">Coiled coil</keyword>
<comment type="caution">
    <text evidence="3">The sequence shown here is derived from an EMBL/GenBank/DDBJ whole genome shotgun (WGS) entry which is preliminary data.</text>
</comment>
<evidence type="ECO:0000313" key="3">
    <source>
        <dbReference type="EMBL" id="KAK8888282.1"/>
    </source>
</evidence>
<reference evidence="3 4" key="1">
    <citation type="submission" date="2024-04" db="EMBL/GenBank/DDBJ databases">
        <title>Tritrichomonas musculus Genome.</title>
        <authorList>
            <person name="Alves-Ferreira E."/>
            <person name="Grigg M."/>
            <person name="Lorenzi H."/>
            <person name="Galac M."/>
        </authorList>
    </citation>
    <scope>NUCLEOTIDE SEQUENCE [LARGE SCALE GENOMIC DNA]</scope>
    <source>
        <strain evidence="3 4">EAF2021</strain>
    </source>
</reference>
<protein>
    <submittedName>
        <fullName evidence="3">Uncharacterized protein</fullName>
    </submittedName>
</protein>